<dbReference type="Pfam" id="PF04739">
    <property type="entry name" value="AMPKBI"/>
    <property type="match status" value="1"/>
</dbReference>
<feature type="region of interest" description="Disordered" evidence="2">
    <location>
        <begin position="285"/>
        <end position="315"/>
    </location>
</feature>
<dbReference type="InterPro" id="IPR014710">
    <property type="entry name" value="RmlC-like_jellyroll"/>
</dbReference>
<proteinExistence type="inferred from homology"/>
<evidence type="ECO:0000256" key="1">
    <source>
        <dbReference type="ARBA" id="ARBA00010926"/>
    </source>
</evidence>
<evidence type="ECO:0000313" key="4">
    <source>
        <dbReference type="EMBL" id="KAK8966534.1"/>
    </source>
</evidence>
<reference evidence="4 5" key="1">
    <citation type="journal article" date="2022" name="Nat. Plants">
        <title>Genomes of leafy and leafless Platanthera orchids illuminate the evolution of mycoheterotrophy.</title>
        <authorList>
            <person name="Li M.H."/>
            <person name="Liu K.W."/>
            <person name="Li Z."/>
            <person name="Lu H.C."/>
            <person name="Ye Q.L."/>
            <person name="Zhang D."/>
            <person name="Wang J.Y."/>
            <person name="Li Y.F."/>
            <person name="Zhong Z.M."/>
            <person name="Liu X."/>
            <person name="Yu X."/>
            <person name="Liu D.K."/>
            <person name="Tu X.D."/>
            <person name="Liu B."/>
            <person name="Hao Y."/>
            <person name="Liao X.Y."/>
            <person name="Jiang Y.T."/>
            <person name="Sun W.H."/>
            <person name="Chen J."/>
            <person name="Chen Y.Q."/>
            <person name="Ai Y."/>
            <person name="Zhai J.W."/>
            <person name="Wu S.S."/>
            <person name="Zhou Z."/>
            <person name="Hsiao Y.Y."/>
            <person name="Wu W.L."/>
            <person name="Chen Y.Y."/>
            <person name="Lin Y.F."/>
            <person name="Hsu J.L."/>
            <person name="Li C.Y."/>
            <person name="Wang Z.W."/>
            <person name="Zhao X."/>
            <person name="Zhong W.Y."/>
            <person name="Ma X.K."/>
            <person name="Ma L."/>
            <person name="Huang J."/>
            <person name="Chen G.Z."/>
            <person name="Huang M.Z."/>
            <person name="Huang L."/>
            <person name="Peng D.H."/>
            <person name="Luo Y.B."/>
            <person name="Zou S.Q."/>
            <person name="Chen S.P."/>
            <person name="Lan S."/>
            <person name="Tsai W.C."/>
            <person name="Van de Peer Y."/>
            <person name="Liu Z.J."/>
        </authorList>
    </citation>
    <scope>NUCLEOTIDE SEQUENCE [LARGE SCALE GENOMIC DNA]</scope>
    <source>
        <strain evidence="4">Lor288</strain>
    </source>
</reference>
<dbReference type="InterPro" id="IPR011051">
    <property type="entry name" value="RmlC_Cupin_sf"/>
</dbReference>
<evidence type="ECO:0000256" key="2">
    <source>
        <dbReference type="SAM" id="MobiDB-lite"/>
    </source>
</evidence>
<name>A0ABR2MS62_9ASPA</name>
<protein>
    <submittedName>
        <fullName evidence="4">SNF1-related protein kinase regulatory subunit beta-3</fullName>
    </submittedName>
</protein>
<dbReference type="InterPro" id="IPR006828">
    <property type="entry name" value="ASC_dom"/>
</dbReference>
<dbReference type="Pfam" id="PF00190">
    <property type="entry name" value="Cupin_1"/>
    <property type="match status" value="1"/>
</dbReference>
<keyword evidence="5" id="KW-1185">Reference proteome</keyword>
<dbReference type="SUPFAM" id="SSF51182">
    <property type="entry name" value="RmlC-like cupins"/>
    <property type="match status" value="1"/>
</dbReference>
<feature type="compositionally biased region" description="Polar residues" evidence="2">
    <location>
        <begin position="299"/>
        <end position="315"/>
    </location>
</feature>
<feature type="domain" description="Association with the SNF1 complex (ASC)" evidence="3">
    <location>
        <begin position="6"/>
        <end position="95"/>
    </location>
</feature>
<dbReference type="Gene3D" id="2.60.120.10">
    <property type="entry name" value="Jelly Rolls"/>
    <property type="match status" value="1"/>
</dbReference>
<dbReference type="InterPro" id="IPR043554">
    <property type="entry name" value="KINB"/>
</dbReference>
<organism evidence="4 5">
    <name type="scientific">Platanthera guangdongensis</name>
    <dbReference type="NCBI Taxonomy" id="2320717"/>
    <lineage>
        <taxon>Eukaryota</taxon>
        <taxon>Viridiplantae</taxon>
        <taxon>Streptophyta</taxon>
        <taxon>Embryophyta</taxon>
        <taxon>Tracheophyta</taxon>
        <taxon>Spermatophyta</taxon>
        <taxon>Magnoliopsida</taxon>
        <taxon>Liliopsida</taxon>
        <taxon>Asparagales</taxon>
        <taxon>Orchidaceae</taxon>
        <taxon>Orchidoideae</taxon>
        <taxon>Orchideae</taxon>
        <taxon>Orchidinae</taxon>
        <taxon>Platanthera</taxon>
    </lineage>
</organism>
<sequence>MGFEVPSSPDSSYNNPIPRNEDEARDPPIAPPHLQHTLLSYSASQEGSGSLPSPHNVILNHLYIENREAPRSVVALGITHRFRSKFVTVILYKPVRRRLLACLLMVLGATPGSGIAGLLVPNCPESFQFFEEQGRGHGQSQRKPPSTDQHQKIFDFHRGDIIAVPSGFVHWCYNNGDRSLVSLRDTNNNTNKLDNTINISCWPKTAKTQKGETQGSSSSDHLLRAFNKKTPLTEVTLPLLLLLPVYFLKKTSLKFQRLLFLRIFTSSKSNLKTAIKTAPSPLFLNPTEARNYPMPPASGDSSPSTSTTEQGVTNGSKSSQISLLLPKLHPPMGEVGVGIRSSLGLSFIQKSPKSSRHSNSTFFVFEALPGGGLKEAAIKLEEIAAYVDKRAEYADSLLDAVDDVLDDTAIQLRSIKVEQLRDIISGED</sequence>
<comment type="similarity">
    <text evidence="1">Belongs to the 5'-AMP-activated protein kinase beta subunit family.</text>
</comment>
<accession>A0ABR2MS62</accession>
<evidence type="ECO:0000313" key="5">
    <source>
        <dbReference type="Proteomes" id="UP001412067"/>
    </source>
</evidence>
<feature type="region of interest" description="Disordered" evidence="2">
    <location>
        <begin position="1"/>
        <end position="31"/>
    </location>
</feature>
<feature type="compositionally biased region" description="Polar residues" evidence="2">
    <location>
        <begin position="8"/>
        <end position="17"/>
    </location>
</feature>
<gene>
    <name evidence="4" type="primary">KINB3</name>
    <name evidence="4" type="ORF">KSP40_PGU012217</name>
</gene>
<dbReference type="Proteomes" id="UP001412067">
    <property type="component" value="Unassembled WGS sequence"/>
</dbReference>
<dbReference type="SMART" id="SM01010">
    <property type="entry name" value="AMPKBI"/>
    <property type="match status" value="1"/>
</dbReference>
<dbReference type="PANTHER" id="PTHR46316">
    <property type="entry name" value="SNF1-RELATED PROTEIN KINASE REGULATORY SUBUNIT BETA-1"/>
    <property type="match status" value="1"/>
</dbReference>
<dbReference type="EMBL" id="JBBWWR010000005">
    <property type="protein sequence ID" value="KAK8966534.1"/>
    <property type="molecule type" value="Genomic_DNA"/>
</dbReference>
<comment type="caution">
    <text evidence="4">The sequence shown here is derived from an EMBL/GenBank/DDBJ whole genome shotgun (WGS) entry which is preliminary data.</text>
</comment>
<dbReference type="InterPro" id="IPR037256">
    <property type="entry name" value="ASC_dom_sf"/>
</dbReference>
<dbReference type="Gene3D" id="6.20.250.60">
    <property type="match status" value="1"/>
</dbReference>
<dbReference type="InterPro" id="IPR006045">
    <property type="entry name" value="Cupin_1"/>
</dbReference>
<dbReference type="SUPFAM" id="SSF160219">
    <property type="entry name" value="AMPKBI-like"/>
    <property type="match status" value="1"/>
</dbReference>
<dbReference type="PANTHER" id="PTHR46316:SF5">
    <property type="entry name" value="SNF1-RELATED PROTEIN KINASE REGULATORY SUBUNIT BETA-3"/>
    <property type="match status" value="1"/>
</dbReference>
<evidence type="ECO:0000259" key="3">
    <source>
        <dbReference type="SMART" id="SM01010"/>
    </source>
</evidence>